<reference evidence="3" key="3">
    <citation type="submission" date="2025-09" db="UniProtKB">
        <authorList>
            <consortium name="Ensembl"/>
        </authorList>
    </citation>
    <scope>IDENTIFICATION</scope>
</reference>
<dbReference type="Ensembl" id="ENSHHUT00000016984.1">
    <property type="protein sequence ID" value="ENSHHUP00000016402.1"/>
    <property type="gene ID" value="ENSHHUG00000009375.1"/>
</dbReference>
<feature type="region of interest" description="Disordered" evidence="1">
    <location>
        <begin position="105"/>
        <end position="126"/>
    </location>
</feature>
<dbReference type="FunFam" id="3.30.300.30:FF:000003">
    <property type="entry name" value="DIP2 disco-interacting protein 2 homolog A"/>
    <property type="match status" value="1"/>
</dbReference>
<dbReference type="SUPFAM" id="SSF56801">
    <property type="entry name" value="Acetyl-CoA synthetase-like"/>
    <property type="match status" value="2"/>
</dbReference>
<dbReference type="PANTHER" id="PTHR22754:SF33">
    <property type="entry name" value="DISCO-INTERACTING PROTEIN 2 HOMOLOG C"/>
    <property type="match status" value="1"/>
</dbReference>
<accession>A0A4W5KJ50</accession>
<name>A0A4W5KJ50_9TELE</name>
<dbReference type="Gene3D" id="3.30.300.30">
    <property type="match status" value="1"/>
</dbReference>
<evidence type="ECO:0000313" key="4">
    <source>
        <dbReference type="Proteomes" id="UP000314982"/>
    </source>
</evidence>
<feature type="domain" description="AMP-dependent synthetase/ligase" evidence="2">
    <location>
        <begin position="918"/>
        <end position="1328"/>
    </location>
</feature>
<reference evidence="3" key="2">
    <citation type="submission" date="2025-08" db="UniProtKB">
        <authorList>
            <consortium name="Ensembl"/>
        </authorList>
    </citation>
    <scope>IDENTIFICATION</scope>
</reference>
<dbReference type="InterPro" id="IPR045851">
    <property type="entry name" value="AMP-bd_C_sf"/>
</dbReference>
<dbReference type="Pfam" id="PF00501">
    <property type="entry name" value="AMP-binding"/>
    <property type="match status" value="2"/>
</dbReference>
<dbReference type="CDD" id="cd05905">
    <property type="entry name" value="Dip2"/>
    <property type="match status" value="2"/>
</dbReference>
<dbReference type="InterPro" id="IPR042099">
    <property type="entry name" value="ANL_N_sf"/>
</dbReference>
<feature type="domain" description="AMP-dependent synthetase/ligase" evidence="2">
    <location>
        <begin position="271"/>
        <end position="682"/>
    </location>
</feature>
<sequence>PLLNRATKFVVPGLPTCLSCAVCFADVHTEAVQAALAKQKERGKMAVPMPSKRRSLVVQSSMDAYTPPDTSSGSEEEGSMQGEGTPTSSQGSINMENWISRAIHGSTTSSTTSSSSTQSGGSGAASRLADVMGQTHLGKSGKQTHPSTITLLTYLYLPLYVRVCLSYLQCLQKVFIPLDLFQFCVPVGGRVSAKIQQLVNTLKRPKRPPLREFFVDDFEELLEVQQPDPNQPKAEGAQMLAMRGEQLGVVTNWPPSLEAALQRWGTISPKAPCLTTMDTNGKPLYILTYGKLWVRSMKVAYNILHKLGSKQEPMVRPGDRVALVFPNNDPAAFMVAFYGCLLAELVPVPIEVPLTRKDAGSQQIGFLLGSCGVTVALTSDACHKGLPKSTTGEIPQFKGWPKLLWFVTESKHLSKPPRDWFPHIKDANNDTAYIEYKTCKDGSVLGVTVMRIALLTHCQALTQSCGYTEAETIVNVLDFKKDVGLWHGILTSVMNMMHVISIPYSLMKVNPLSWIQKVCQYKAKVACVKSRDMHWALVAHKDQRDINLSSLRMLVVADGSNPWSISSCDAFLNVFQSKGLKPEVICPCASSPEALTVAIRRPTDDSNQPPGRGVLSMQGLSHGVIRVDSEEKLSVLTLQDVGTAMPGALMCVVKPDGVPQLCKTDEIGELCVCSVATGTSYYGLSGMTKNTFEVFPMNSVGAPISEYPFTRTGLLGFVGPGGLCFIAGKMDGLMVVGGRRHNADDIVATALAVEPMKFVYRGRIAVFSITVLHDERIVVVAEQRPDSTEEDSFQWMSRVLQAIDGIHQVGVYCLALVPSNTLPKTPLGGIHLSETKQLFLEGSLHPCNVLMCPHTCVTNLPKPRQKQPEIGPASVMVGNLVSGKRIAQASGRDLGQMEDNDQARKVCVCVFLFLSEVLQWRAQTTPDHVLYTLLNSRVGVACSLSCVQLHKRAEKIATMLAERGHLQDGDHVALVYPPGIDLIAAFYGCLYAGCVPITVRPPHPQNIATTLPTVKMIVEVSRSACMMTTAVICKLLRSKEASAAVDVRTWPPVLDTDDLPKKKPPLLYKPSNPDTLAYLDFSVSTTGMLAGVKMSHTATSAFCRSIKLQCELYPSREVAICLDPYCGLGFVIWCLCSVYSGHQSILIPPSELEVNPALWLLAVSQYKVRDTFCSYSVMELCTKGLGLQTESLKSRGLDLSRVRTCVVVAEERPRIALTQSFSKLFKDLGLHPRAVSTSFGCRVNLAICLQGTSGPDPTTVYVDMRALRHDRVRLVERGSPHSLPLMESGKILPGVRIIIANPETKGPLGDSHLGEIWVCSGHNASGYFTVYGDEALQSDHFNSRLSFGDTQTIWARTGYLGFLRRTELTDASGERHDALYVVGALDEAMELRGMRYHPIDIETSVIRTHKSITEWKPGGNQAPMVVEHHAVGGCFSAAGTGRLIRIEGKMNGAKY</sequence>
<evidence type="ECO:0000259" key="2">
    <source>
        <dbReference type="Pfam" id="PF00501"/>
    </source>
</evidence>
<dbReference type="InterPro" id="IPR000873">
    <property type="entry name" value="AMP-dep_synth/lig_dom"/>
</dbReference>
<dbReference type="Proteomes" id="UP000314982">
    <property type="component" value="Unassembled WGS sequence"/>
</dbReference>
<keyword evidence="4" id="KW-1185">Reference proteome</keyword>
<dbReference type="Gene3D" id="3.40.50.12780">
    <property type="entry name" value="N-terminal domain of ligase-like"/>
    <property type="match status" value="2"/>
</dbReference>
<feature type="compositionally biased region" description="Low complexity" evidence="1">
    <location>
        <begin position="105"/>
        <end position="119"/>
    </location>
</feature>
<reference evidence="4" key="1">
    <citation type="submission" date="2018-06" db="EMBL/GenBank/DDBJ databases">
        <title>Genome assembly of Danube salmon.</title>
        <authorList>
            <person name="Macqueen D.J."/>
            <person name="Gundappa M.K."/>
        </authorList>
    </citation>
    <scope>NUCLEOTIDE SEQUENCE [LARGE SCALE GENOMIC DNA]</scope>
</reference>
<organism evidence="3 4">
    <name type="scientific">Hucho hucho</name>
    <name type="common">huchen</name>
    <dbReference type="NCBI Taxonomy" id="62062"/>
    <lineage>
        <taxon>Eukaryota</taxon>
        <taxon>Metazoa</taxon>
        <taxon>Chordata</taxon>
        <taxon>Craniata</taxon>
        <taxon>Vertebrata</taxon>
        <taxon>Euteleostomi</taxon>
        <taxon>Actinopterygii</taxon>
        <taxon>Neopterygii</taxon>
        <taxon>Teleostei</taxon>
        <taxon>Protacanthopterygii</taxon>
        <taxon>Salmoniformes</taxon>
        <taxon>Salmonidae</taxon>
        <taxon>Salmoninae</taxon>
        <taxon>Hucho</taxon>
    </lineage>
</organism>
<protein>
    <submittedName>
        <fullName evidence="3">Disco interacting C</fullName>
    </submittedName>
</protein>
<dbReference type="PANTHER" id="PTHR22754">
    <property type="entry name" value="DISCO-INTERACTING PROTEIN 2 DIP2 -RELATED"/>
    <property type="match status" value="1"/>
</dbReference>
<feature type="region of interest" description="Disordered" evidence="1">
    <location>
        <begin position="40"/>
        <end position="91"/>
    </location>
</feature>
<evidence type="ECO:0000313" key="3">
    <source>
        <dbReference type="Ensembl" id="ENSHHUP00000016402.1"/>
    </source>
</evidence>
<evidence type="ECO:0000256" key="1">
    <source>
        <dbReference type="SAM" id="MobiDB-lite"/>
    </source>
</evidence>
<dbReference type="InterPro" id="IPR037337">
    <property type="entry name" value="Dip2-like_dom"/>
</dbReference>
<dbReference type="GeneTree" id="ENSGT00950000182997"/>
<proteinExistence type="predicted"/>